<dbReference type="SUPFAM" id="SSF74650">
    <property type="entry name" value="Galactose mutarotase-like"/>
    <property type="match status" value="1"/>
</dbReference>
<evidence type="ECO:0000313" key="2">
    <source>
        <dbReference type="Proteomes" id="UP000318878"/>
    </source>
</evidence>
<accession>A0A5C5V8M6</accession>
<reference evidence="1 2" key="1">
    <citation type="submission" date="2019-02" db="EMBL/GenBank/DDBJ databases">
        <title>Deep-cultivation of Planctomycetes and their phenomic and genomic characterization uncovers novel biology.</title>
        <authorList>
            <person name="Wiegand S."/>
            <person name="Jogler M."/>
            <person name="Boedeker C."/>
            <person name="Pinto D."/>
            <person name="Vollmers J."/>
            <person name="Rivas-Marin E."/>
            <person name="Kohn T."/>
            <person name="Peeters S.H."/>
            <person name="Heuer A."/>
            <person name="Rast P."/>
            <person name="Oberbeckmann S."/>
            <person name="Bunk B."/>
            <person name="Jeske O."/>
            <person name="Meyerdierks A."/>
            <person name="Storesund J.E."/>
            <person name="Kallscheuer N."/>
            <person name="Luecker S."/>
            <person name="Lage O.M."/>
            <person name="Pohl T."/>
            <person name="Merkel B.J."/>
            <person name="Hornburger P."/>
            <person name="Mueller R.-W."/>
            <person name="Bruemmer F."/>
            <person name="Labrenz M."/>
            <person name="Spormann A.M."/>
            <person name="Op Den Camp H."/>
            <person name="Overmann J."/>
            <person name="Amann R."/>
            <person name="Jetten M.S.M."/>
            <person name="Mascher T."/>
            <person name="Medema M.H."/>
            <person name="Devos D.P."/>
            <person name="Kaster A.-K."/>
            <person name="Ovreas L."/>
            <person name="Rohde M."/>
            <person name="Galperin M.Y."/>
            <person name="Jogler C."/>
        </authorList>
    </citation>
    <scope>NUCLEOTIDE SEQUENCE [LARGE SCALE GENOMIC DNA]</scope>
    <source>
        <strain evidence="1 2">Enr8</strain>
    </source>
</reference>
<dbReference type="EC" id="5.1.3.3" evidence="1"/>
<gene>
    <name evidence="1" type="primary">galM</name>
    <name evidence="1" type="ORF">Enr8_23340</name>
</gene>
<dbReference type="CDD" id="cd01081">
    <property type="entry name" value="Aldose_epim"/>
    <property type="match status" value="1"/>
</dbReference>
<sequence length="312" mass="33789">MSIEIATLRDATSGASADIAVGYGFNCFRFTVPNGEKSVEVLWAEEGFESGELRASSSGIPVLFPFPGRLKDGVLQWEGKEYRLPQNDRTGNAIHGFVYTRPWRTIAQTESSVTAEFKASVDDPSILEMWPADFQIRATYALTGTTLTAVFEATNCGDAPLPCGLGTHPYFRVPLGGSSADGCKINVPYHCEWTFADKMATGEKRAAEPLAASFADTSFDNAFGDLEWNDGICVTSIEDLESGMKITQTFSNEFIGVVLYNPGHREAFCIEPYSLIPDAFQVADKGVDAGLRVLQPGESFAAKADIAVTTTK</sequence>
<dbReference type="GO" id="GO:0030246">
    <property type="term" value="F:carbohydrate binding"/>
    <property type="evidence" value="ECO:0007669"/>
    <property type="project" value="InterPro"/>
</dbReference>
<dbReference type="GO" id="GO:0004034">
    <property type="term" value="F:aldose 1-epimerase activity"/>
    <property type="evidence" value="ECO:0007669"/>
    <property type="project" value="UniProtKB-EC"/>
</dbReference>
<dbReference type="InterPro" id="IPR008183">
    <property type="entry name" value="Aldose_1/G6P_1-epimerase"/>
</dbReference>
<dbReference type="EMBL" id="SJPF01000002">
    <property type="protein sequence ID" value="TWT34918.1"/>
    <property type="molecule type" value="Genomic_DNA"/>
</dbReference>
<name>A0A5C5V8M6_9BACT</name>
<comment type="caution">
    <text evidence="1">The sequence shown here is derived from an EMBL/GenBank/DDBJ whole genome shotgun (WGS) entry which is preliminary data.</text>
</comment>
<keyword evidence="2" id="KW-1185">Reference proteome</keyword>
<evidence type="ECO:0000313" key="1">
    <source>
        <dbReference type="EMBL" id="TWT34918.1"/>
    </source>
</evidence>
<dbReference type="Proteomes" id="UP000318878">
    <property type="component" value="Unassembled WGS sequence"/>
</dbReference>
<dbReference type="Pfam" id="PF01263">
    <property type="entry name" value="Aldose_epim"/>
    <property type="match status" value="1"/>
</dbReference>
<dbReference type="InterPro" id="IPR011013">
    <property type="entry name" value="Gal_mutarotase_sf_dom"/>
</dbReference>
<dbReference type="GO" id="GO:0005975">
    <property type="term" value="P:carbohydrate metabolic process"/>
    <property type="evidence" value="ECO:0007669"/>
    <property type="project" value="InterPro"/>
</dbReference>
<proteinExistence type="predicted"/>
<organism evidence="1 2">
    <name type="scientific">Blastopirellula retiformator</name>
    <dbReference type="NCBI Taxonomy" id="2527970"/>
    <lineage>
        <taxon>Bacteria</taxon>
        <taxon>Pseudomonadati</taxon>
        <taxon>Planctomycetota</taxon>
        <taxon>Planctomycetia</taxon>
        <taxon>Pirellulales</taxon>
        <taxon>Pirellulaceae</taxon>
        <taxon>Blastopirellula</taxon>
    </lineage>
</organism>
<keyword evidence="1" id="KW-0413">Isomerase</keyword>
<dbReference type="AlphaFoldDB" id="A0A5C5V8M6"/>
<dbReference type="RefSeq" id="WP_146431538.1">
    <property type="nucleotide sequence ID" value="NZ_SJPF01000002.1"/>
</dbReference>
<dbReference type="InterPro" id="IPR014718">
    <property type="entry name" value="GH-type_carb-bd"/>
</dbReference>
<dbReference type="Gene3D" id="2.70.98.10">
    <property type="match status" value="1"/>
</dbReference>
<dbReference type="OrthoDB" id="9795355at2"/>
<protein>
    <submittedName>
        <fullName evidence="1">Aldose 1-epimerase</fullName>
        <ecNumber evidence="1">5.1.3.3</ecNumber>
    </submittedName>
</protein>